<sequence length="158" mass="16428" precursor="true">MKRRTLAALAVGAAVLSLPATAVAHAAPPAPQPGAGCAPAVDRALAHTADDTVVQCSAGRWEVYAGPYPSSDRWFSGGDGLDLHGQGMRNPEMLSGPWTGIPQDPATRCRAEQTAVVSAGKVGEPQVAEGEPGQPLRFEVLPVMFSIQLTGDCLWQAD</sequence>
<evidence type="ECO:0000313" key="2">
    <source>
        <dbReference type="EMBL" id="ABG06533.1"/>
    </source>
</evidence>
<accession>A0A5Q5BEC4</accession>
<gene>
    <name evidence="2" type="ordered locus">Mmcs_0412</name>
</gene>
<feature type="signal peptide" evidence="1">
    <location>
        <begin position="1"/>
        <end position="26"/>
    </location>
</feature>
<dbReference type="KEGG" id="mmc:Mmcs_0412"/>
<protein>
    <recommendedName>
        <fullName evidence="3">Secreted protein</fullName>
    </recommendedName>
</protein>
<evidence type="ECO:0000256" key="1">
    <source>
        <dbReference type="SAM" id="SignalP"/>
    </source>
</evidence>
<dbReference type="EMBL" id="CP000384">
    <property type="protein sequence ID" value="ABG06533.1"/>
    <property type="molecule type" value="Genomic_DNA"/>
</dbReference>
<proteinExistence type="predicted"/>
<keyword evidence="1" id="KW-0732">Signal</keyword>
<feature type="chain" id="PRO_5024271169" description="Secreted protein" evidence="1">
    <location>
        <begin position="27"/>
        <end position="158"/>
    </location>
</feature>
<evidence type="ECO:0008006" key="3">
    <source>
        <dbReference type="Google" id="ProtNLM"/>
    </source>
</evidence>
<dbReference type="AlphaFoldDB" id="A0A5Q5BEC4"/>
<organism evidence="2">
    <name type="scientific">Mycobacterium sp. (strain MCS)</name>
    <dbReference type="NCBI Taxonomy" id="164756"/>
    <lineage>
        <taxon>Bacteria</taxon>
        <taxon>Bacillati</taxon>
        <taxon>Actinomycetota</taxon>
        <taxon>Actinomycetes</taxon>
        <taxon>Mycobacteriales</taxon>
        <taxon>Mycobacteriaceae</taxon>
        <taxon>Mycobacterium</taxon>
    </lineage>
</organism>
<reference evidence="2" key="1">
    <citation type="submission" date="2006-06" db="EMBL/GenBank/DDBJ databases">
        <title>Complete sequence of chromosome of Mycobacterium sp. MCS.</title>
        <authorList>
            <consortium name="US DOE Joint Genome Institute"/>
            <person name="Copeland A."/>
            <person name="Lucas S."/>
            <person name="Lapidus A."/>
            <person name="Barry K."/>
            <person name="Detter J.C."/>
            <person name="Glavina del Rio T."/>
            <person name="Hammon N."/>
            <person name="Israni S."/>
            <person name="Dalin E."/>
            <person name="Tice H."/>
            <person name="Pitluck S."/>
            <person name="Martinez M."/>
            <person name="Schmutz J."/>
            <person name="Larimer F."/>
            <person name="Land M."/>
            <person name="Hauser L."/>
            <person name="Kyrpides N."/>
            <person name="Kim E."/>
            <person name="Miller C.D."/>
            <person name="Hughes J.E."/>
            <person name="Anderson A.J."/>
            <person name="Sims R.C."/>
            <person name="Richardson P."/>
        </authorList>
    </citation>
    <scope>NUCLEOTIDE SEQUENCE [LARGE SCALE GENOMIC DNA]</scope>
    <source>
        <strain evidence="2">MCS</strain>
    </source>
</reference>
<name>A0A5Q5BEC4_MYCSS</name>